<dbReference type="Pfam" id="PF22678">
    <property type="entry name" value="Cytochrom_c_NrfB-like"/>
    <property type="match status" value="1"/>
</dbReference>
<dbReference type="PANTHER" id="PTHR35038:SF6">
    <property type="entry name" value="SURFACE LOCALIZED DECAHEME CYTOCHROME C LIPOPROTEIN"/>
    <property type="match status" value="1"/>
</dbReference>
<dbReference type="InterPro" id="IPR036280">
    <property type="entry name" value="Multihaem_cyt_sf"/>
</dbReference>
<evidence type="ECO:0000259" key="3">
    <source>
        <dbReference type="Pfam" id="PF09699"/>
    </source>
</evidence>
<dbReference type="NCBIfam" id="TIGR03508">
    <property type="entry name" value="decahem_SO"/>
    <property type="match status" value="1"/>
</dbReference>
<protein>
    <submittedName>
        <fullName evidence="5">Cytochrome c</fullName>
    </submittedName>
</protein>
<reference evidence="5 6" key="1">
    <citation type="submission" date="2022-12" db="EMBL/GenBank/DDBJ databases">
        <title>Polyphasic characterization of Geotalea uranireducens NIT-SL11 newly isolated from a complex of sewage sludge and microbially reduced graphene oxide.</title>
        <authorList>
            <person name="Xie L."/>
            <person name="Yoshida N."/>
            <person name="Meng L."/>
        </authorList>
    </citation>
    <scope>NUCLEOTIDE SEQUENCE [LARGE SCALE GENOMIC DNA]</scope>
    <source>
        <strain evidence="5 6">NIT-SL11</strain>
    </source>
</reference>
<evidence type="ECO:0000313" key="6">
    <source>
        <dbReference type="Proteomes" id="UP001317705"/>
    </source>
</evidence>
<dbReference type="EMBL" id="AP027151">
    <property type="protein sequence ID" value="BDV42595.1"/>
    <property type="molecule type" value="Genomic_DNA"/>
</dbReference>
<feature type="domain" description="Cytochrome c-type protein NrfB-like" evidence="4">
    <location>
        <begin position="83"/>
        <end position="169"/>
    </location>
</feature>
<dbReference type="Gene3D" id="1.10.1130.10">
    <property type="entry name" value="Flavocytochrome C3, Chain A"/>
    <property type="match status" value="1"/>
</dbReference>
<dbReference type="PROSITE" id="PS51257">
    <property type="entry name" value="PROKAR_LIPOPROTEIN"/>
    <property type="match status" value="1"/>
</dbReference>
<name>A0ABM8EJA9_9BACT</name>
<dbReference type="RefSeq" id="WP_282003151.1">
    <property type="nucleotide sequence ID" value="NZ_AP027151.1"/>
</dbReference>
<feature type="domain" description="Doubled CXXCH motif" evidence="3">
    <location>
        <begin position="182"/>
        <end position="222"/>
    </location>
</feature>
<evidence type="ECO:0000259" key="4">
    <source>
        <dbReference type="Pfam" id="PF22678"/>
    </source>
</evidence>
<dbReference type="SUPFAM" id="SSF48695">
    <property type="entry name" value="Multiheme cytochromes"/>
    <property type="match status" value="1"/>
</dbReference>
<dbReference type="InterPro" id="IPR051829">
    <property type="entry name" value="Multiheme_Cytochr_ET"/>
</dbReference>
<dbReference type="InterPro" id="IPR020015">
    <property type="entry name" value="Decahaem_cyt-c_DmsE"/>
</dbReference>
<sequence length="361" mass="38723">MRNLLPATRLVHLAILAAISLALGACATGAIRERMLTLPVIDGATYTGDAVCAQCHEDKMAPFAATVHGRLAEFELLGGTKGCESCHGPGSLHAQDGDPAKILTFGQLAADQASALCLKCHSAGALMEWHGNEHALNDVACTDCHAIHQPKNAVRKSLKKAEPELCYGCHQEYQAKANFPSHHPIKEGKMTCSSCHQAHGSTLRNLRSEERVNDLCFNCHSRYQGPFVFEHAPVQDDCTICHDAHGTVANNLLRQNEPFLCLQCHEMHFHAVRDGATVDPGNTALDASKINGITPGTTVSGTNDVQYTNKFGADGWRMGFGTKCTVCHTQIHGSDLPSQTAPSVNTTGTKGWPDGAKGLTR</sequence>
<gene>
    <name evidence="5" type="primary">omcK</name>
    <name evidence="5" type="ORF">GURASL_15180</name>
</gene>
<dbReference type="InterPro" id="IPR010177">
    <property type="entry name" value="Paired_CXXCH_1"/>
</dbReference>
<dbReference type="NCBIfam" id="TIGR01905">
    <property type="entry name" value="paired_CXXCH_1"/>
    <property type="match status" value="3"/>
</dbReference>
<evidence type="ECO:0000313" key="5">
    <source>
        <dbReference type="EMBL" id="BDV42595.1"/>
    </source>
</evidence>
<feature type="domain" description="Doubled CXXCH motif" evidence="3">
    <location>
        <begin position="231"/>
        <end position="266"/>
    </location>
</feature>
<dbReference type="PANTHER" id="PTHR35038">
    <property type="entry name" value="DISSIMILATORY SULFITE REDUCTASE SIRA"/>
    <property type="match status" value="1"/>
</dbReference>
<keyword evidence="6" id="KW-1185">Reference proteome</keyword>
<accession>A0ABM8EJA9</accession>
<feature type="region of interest" description="Disordered" evidence="2">
    <location>
        <begin position="335"/>
        <end position="361"/>
    </location>
</feature>
<feature type="compositionally biased region" description="Polar residues" evidence="2">
    <location>
        <begin position="335"/>
        <end position="349"/>
    </location>
</feature>
<evidence type="ECO:0000256" key="2">
    <source>
        <dbReference type="SAM" id="MobiDB-lite"/>
    </source>
</evidence>
<dbReference type="Pfam" id="PF09699">
    <property type="entry name" value="Paired_CXXCH_1"/>
    <property type="match status" value="2"/>
</dbReference>
<dbReference type="Proteomes" id="UP001317705">
    <property type="component" value="Chromosome"/>
</dbReference>
<organism evidence="5 6">
    <name type="scientific">Geotalea uraniireducens</name>
    <dbReference type="NCBI Taxonomy" id="351604"/>
    <lineage>
        <taxon>Bacteria</taxon>
        <taxon>Pseudomonadati</taxon>
        <taxon>Thermodesulfobacteriota</taxon>
        <taxon>Desulfuromonadia</taxon>
        <taxon>Geobacterales</taxon>
        <taxon>Geobacteraceae</taxon>
        <taxon>Geotalea</taxon>
    </lineage>
</organism>
<proteinExistence type="predicted"/>
<dbReference type="NCBIfam" id="NF041028">
    <property type="entry name" value="decahem_GSU2203"/>
    <property type="match status" value="1"/>
</dbReference>
<dbReference type="Gene3D" id="1.10.1130.20">
    <property type="match status" value="1"/>
</dbReference>
<evidence type="ECO:0000256" key="1">
    <source>
        <dbReference type="ARBA" id="ARBA00022729"/>
    </source>
</evidence>
<dbReference type="InterPro" id="IPR053875">
    <property type="entry name" value="Cytochrom_c_NrfB-like_dom"/>
</dbReference>
<keyword evidence="1" id="KW-0732">Signal</keyword>